<protein>
    <submittedName>
        <fullName evidence="2">Uncharacterized protein</fullName>
    </submittedName>
</protein>
<accession>A0A0B6Z995</accession>
<feature type="non-terminal residue" evidence="2">
    <location>
        <position position="1"/>
    </location>
</feature>
<dbReference type="AlphaFoldDB" id="A0A0B6Z995"/>
<evidence type="ECO:0000313" key="2">
    <source>
        <dbReference type="EMBL" id="CEK65093.1"/>
    </source>
</evidence>
<keyword evidence="1" id="KW-0812">Transmembrane</keyword>
<dbReference type="EMBL" id="HACG01018228">
    <property type="protein sequence ID" value="CEK65093.1"/>
    <property type="molecule type" value="Transcribed_RNA"/>
</dbReference>
<reference evidence="2" key="1">
    <citation type="submission" date="2014-12" db="EMBL/GenBank/DDBJ databases">
        <title>Insight into the proteome of Arion vulgaris.</title>
        <authorList>
            <person name="Aradska J."/>
            <person name="Bulat T."/>
            <person name="Smidak R."/>
            <person name="Sarate P."/>
            <person name="Gangsoo J."/>
            <person name="Sialana F."/>
            <person name="Bilban M."/>
            <person name="Lubec G."/>
        </authorList>
    </citation>
    <scope>NUCLEOTIDE SEQUENCE</scope>
    <source>
        <tissue evidence="2">Skin</tissue>
    </source>
</reference>
<sequence length="72" mass="8279">FTAISVLCQIYSIHYCVHCVFPSSLLSFFIFLFSVQMMALLAAMSVHSNNMSYSFPSPLYFLYIDVSMFDKL</sequence>
<name>A0A0B6Z995_9EUPU</name>
<keyword evidence="1" id="KW-1133">Transmembrane helix</keyword>
<keyword evidence="1" id="KW-0472">Membrane</keyword>
<feature type="non-terminal residue" evidence="2">
    <location>
        <position position="72"/>
    </location>
</feature>
<evidence type="ECO:0000256" key="1">
    <source>
        <dbReference type="SAM" id="Phobius"/>
    </source>
</evidence>
<gene>
    <name evidence="2" type="primary">ORF53882</name>
</gene>
<organism evidence="2">
    <name type="scientific">Arion vulgaris</name>
    <dbReference type="NCBI Taxonomy" id="1028688"/>
    <lineage>
        <taxon>Eukaryota</taxon>
        <taxon>Metazoa</taxon>
        <taxon>Spiralia</taxon>
        <taxon>Lophotrochozoa</taxon>
        <taxon>Mollusca</taxon>
        <taxon>Gastropoda</taxon>
        <taxon>Heterobranchia</taxon>
        <taxon>Euthyneura</taxon>
        <taxon>Panpulmonata</taxon>
        <taxon>Eupulmonata</taxon>
        <taxon>Stylommatophora</taxon>
        <taxon>Helicina</taxon>
        <taxon>Arionoidea</taxon>
        <taxon>Arionidae</taxon>
        <taxon>Arion</taxon>
    </lineage>
</organism>
<feature type="transmembrane region" description="Helical" evidence="1">
    <location>
        <begin position="25"/>
        <end position="46"/>
    </location>
</feature>
<proteinExistence type="predicted"/>